<dbReference type="Gene3D" id="3.40.50.150">
    <property type="entry name" value="Vaccinia Virus protein VP39"/>
    <property type="match status" value="1"/>
</dbReference>
<dbReference type="SUPFAM" id="SSF53335">
    <property type="entry name" value="S-adenosyl-L-methionine-dependent methyltransferases"/>
    <property type="match status" value="1"/>
</dbReference>
<dbReference type="HOGENOM" id="CLU_061971_1_0_10"/>
<protein>
    <recommendedName>
        <fullName evidence="1">MnmC-like methyltransferase domain-containing protein</fullName>
    </recommendedName>
</protein>
<keyword evidence="3" id="KW-1185">Reference proteome</keyword>
<evidence type="ECO:0000259" key="1">
    <source>
        <dbReference type="Pfam" id="PF05430"/>
    </source>
</evidence>
<evidence type="ECO:0000313" key="3">
    <source>
        <dbReference type="Proteomes" id="UP000005638"/>
    </source>
</evidence>
<dbReference type="PANTHER" id="PTHR39963">
    <property type="entry name" value="SLL0983 PROTEIN"/>
    <property type="match status" value="1"/>
</dbReference>
<dbReference type="GO" id="GO:0016645">
    <property type="term" value="F:oxidoreductase activity, acting on the CH-NH group of donors"/>
    <property type="evidence" value="ECO:0007669"/>
    <property type="project" value="InterPro"/>
</dbReference>
<feature type="domain" description="MnmC-like methyltransferase" evidence="1">
    <location>
        <begin position="109"/>
        <end position="192"/>
    </location>
</feature>
<dbReference type="InterPro" id="IPR029063">
    <property type="entry name" value="SAM-dependent_MTases_sf"/>
</dbReference>
<dbReference type="Proteomes" id="UP000005638">
    <property type="component" value="Chromosome"/>
</dbReference>
<dbReference type="InterPro" id="IPR047785">
    <property type="entry name" value="tRNA_MNMC2"/>
</dbReference>
<dbReference type="AlphaFoldDB" id="G8X7D6"/>
<evidence type="ECO:0000313" key="2">
    <source>
        <dbReference type="EMBL" id="AEW84950.1"/>
    </source>
</evidence>
<dbReference type="InterPro" id="IPR008471">
    <property type="entry name" value="MnmC-like_methylTransf"/>
</dbReference>
<gene>
    <name evidence="2" type="ordered locus">FCOL_00475</name>
</gene>
<dbReference type="eggNOG" id="COG4121">
    <property type="taxonomic scope" value="Bacteria"/>
</dbReference>
<reference evidence="2 3" key="1">
    <citation type="journal article" date="2012" name="J. Bacteriol.">
        <title>Genome Sequence of the Fish Pathogen Flavobacterium columnare ATCC 49512.</title>
        <authorList>
            <person name="Tekedar H.C."/>
            <person name="Karsi A."/>
            <person name="Gillaspy A.F."/>
            <person name="Dyer D.W."/>
            <person name="Benton N.R."/>
            <person name="Zaitshik J."/>
            <person name="Vamenta S."/>
            <person name="Banes M.M."/>
            <person name="Gulsoy N."/>
            <person name="Aboko-Cole M."/>
            <person name="Waldbieser G.C."/>
            <person name="Lawrence M.L."/>
        </authorList>
    </citation>
    <scope>NUCLEOTIDE SEQUENCE [LARGE SCALE GENOMIC DNA]</scope>
    <source>
        <strain evidence="3">ATCC 49512 / CIP 103533 / TG 44/87</strain>
    </source>
</reference>
<organism evidence="2 3">
    <name type="scientific">Flavobacterium columnare (strain ATCC 49512 / CIP 103533 / TG 44/87)</name>
    <dbReference type="NCBI Taxonomy" id="1041826"/>
    <lineage>
        <taxon>Bacteria</taxon>
        <taxon>Pseudomonadati</taxon>
        <taxon>Bacteroidota</taxon>
        <taxon>Flavobacteriia</taxon>
        <taxon>Flavobacteriales</taxon>
        <taxon>Flavobacteriaceae</taxon>
        <taxon>Flavobacterium</taxon>
    </lineage>
</organism>
<accession>G8X7D6</accession>
<proteinExistence type="predicted"/>
<dbReference type="Pfam" id="PF05430">
    <property type="entry name" value="Methyltransf_30"/>
    <property type="match status" value="1"/>
</dbReference>
<dbReference type="PANTHER" id="PTHR39963:SF1">
    <property type="entry name" value="MNMC-LIKE METHYLTRANSFERASE DOMAIN-CONTAINING PROTEIN"/>
    <property type="match status" value="1"/>
</dbReference>
<dbReference type="NCBIfam" id="NF033855">
    <property type="entry name" value="tRNA_MNMC2"/>
    <property type="match status" value="1"/>
</dbReference>
<sequence>MGAIQEAYHVFIKNGLDFFENQSISILEIGLGTGLNAFITFLESERKKQYIKYEGVEAYPINIDEVQKMNYCSALNEESKIPIFEKIHISEWNKEIDLSERFSLKKRKQFFHEIEDTNRFDLIYFDAFGYQVQPDLWTEEIFHKMYKALKDKGVLVTYAARGVVKRAMKSVGFEVVKVPGPPGKREMMIGFKKIKEKL</sequence>
<name>G8X7D6_FLACA</name>
<dbReference type="GO" id="GO:0004808">
    <property type="term" value="F:tRNA (5-methylaminomethyl-2-thiouridylate)(34)-methyltransferase activity"/>
    <property type="evidence" value="ECO:0007669"/>
    <property type="project" value="InterPro"/>
</dbReference>
<dbReference type="EMBL" id="CP003222">
    <property type="protein sequence ID" value="AEW84950.1"/>
    <property type="molecule type" value="Genomic_DNA"/>
</dbReference>
<dbReference type="STRING" id="1041826.FCOL_00475"/>
<dbReference type="KEGG" id="fco:FCOL_00475"/>